<evidence type="ECO:0000313" key="1">
    <source>
        <dbReference type="EMBL" id="UXN58170.1"/>
    </source>
</evidence>
<proteinExistence type="predicted"/>
<accession>A0ACD4CX55</accession>
<dbReference type="Proteomes" id="UP001061991">
    <property type="component" value="Plasmid p_unnamed2"/>
</dbReference>
<sequence>MLNYAKHKQNAPPHPEGQRGAPCIKWTCHRPESILIGGGVTMQRLDHKLDCKACGTIYLEIPEGVQGHTLICCSSCGDLLGRWDELELDFNQQGGQHGIFEMHDGQIIRKE</sequence>
<evidence type="ECO:0000313" key="2">
    <source>
        <dbReference type="Proteomes" id="UP001061991"/>
    </source>
</evidence>
<organism evidence="1 2">
    <name type="scientific">Phyllobacterium zundukense</name>
    <dbReference type="NCBI Taxonomy" id="1867719"/>
    <lineage>
        <taxon>Bacteria</taxon>
        <taxon>Pseudomonadati</taxon>
        <taxon>Pseudomonadota</taxon>
        <taxon>Alphaproteobacteria</taxon>
        <taxon>Hyphomicrobiales</taxon>
        <taxon>Phyllobacteriaceae</taxon>
        <taxon>Phyllobacterium</taxon>
    </lineage>
</organism>
<geneLocation type="plasmid" evidence="1 2">
    <name>p_unnamed2</name>
</geneLocation>
<keyword evidence="2" id="KW-1185">Reference proteome</keyword>
<gene>
    <name evidence="1" type="ORF">N8E88_04940</name>
</gene>
<protein>
    <submittedName>
        <fullName evidence="1">Uncharacterized protein</fullName>
    </submittedName>
</protein>
<reference evidence="1" key="1">
    <citation type="submission" date="2022-09" db="EMBL/GenBank/DDBJ databases">
        <title>Interaction between co-microsymbionts with complementary sets of symbiotic genes in legume-rhizobium systems.</title>
        <authorList>
            <person name="Safronova V."/>
            <person name="Sazanova A."/>
            <person name="Afonin A."/>
            <person name="Chirak E."/>
        </authorList>
    </citation>
    <scope>NUCLEOTIDE SEQUENCE</scope>
    <source>
        <strain evidence="1">A18/3m</strain>
    </source>
</reference>
<dbReference type="EMBL" id="CP104971">
    <property type="protein sequence ID" value="UXN58170.1"/>
    <property type="molecule type" value="Genomic_DNA"/>
</dbReference>
<name>A0ACD4CX55_9HYPH</name>
<keyword evidence="1" id="KW-0614">Plasmid</keyword>